<evidence type="ECO:0000313" key="1">
    <source>
        <dbReference type="EMBL" id="KAK8211498.1"/>
    </source>
</evidence>
<protein>
    <submittedName>
        <fullName evidence="1">Uncharacterized protein</fullName>
    </submittedName>
</protein>
<accession>A0ACC3SG26</accession>
<name>A0ACC3SG26_9PEZI</name>
<organism evidence="1 2">
    <name type="scientific">Zalaria obscura</name>
    <dbReference type="NCBI Taxonomy" id="2024903"/>
    <lineage>
        <taxon>Eukaryota</taxon>
        <taxon>Fungi</taxon>
        <taxon>Dikarya</taxon>
        <taxon>Ascomycota</taxon>
        <taxon>Pezizomycotina</taxon>
        <taxon>Dothideomycetes</taxon>
        <taxon>Dothideomycetidae</taxon>
        <taxon>Dothideales</taxon>
        <taxon>Zalariaceae</taxon>
        <taxon>Zalaria</taxon>
    </lineage>
</organism>
<evidence type="ECO:0000313" key="2">
    <source>
        <dbReference type="Proteomes" id="UP001320706"/>
    </source>
</evidence>
<reference evidence="1" key="1">
    <citation type="submission" date="2024-02" db="EMBL/GenBank/DDBJ databases">
        <title>Metagenome Assembled Genome of Zalaria obscura JY119.</title>
        <authorList>
            <person name="Vighnesh L."/>
            <person name="Jagadeeshwari U."/>
            <person name="Venkata Ramana C."/>
            <person name="Sasikala C."/>
        </authorList>
    </citation>
    <scope>NUCLEOTIDE SEQUENCE</scope>
    <source>
        <strain evidence="1">JY119</strain>
    </source>
</reference>
<comment type="caution">
    <text evidence="1">The sequence shown here is derived from an EMBL/GenBank/DDBJ whole genome shotgun (WGS) entry which is preliminary data.</text>
</comment>
<keyword evidence="2" id="KW-1185">Reference proteome</keyword>
<gene>
    <name evidence="1" type="ORF">M8818_003151</name>
</gene>
<sequence length="147" mass="16686">MAAMMNGNTATQDGLSVPIAEKLQFFRNSDAERDQLVQRVLQNYEQLKHEYADKCTDYENEIASRRMWQQKHMQLDRQISESRQASQETNPFVLALIDGDGAIFQDALYQSGATGGADAAHRLHTAIRSHIAERYPDVSTSHWSIMV</sequence>
<dbReference type="EMBL" id="JAMKPW020000013">
    <property type="protein sequence ID" value="KAK8211498.1"/>
    <property type="molecule type" value="Genomic_DNA"/>
</dbReference>
<dbReference type="Proteomes" id="UP001320706">
    <property type="component" value="Unassembled WGS sequence"/>
</dbReference>
<proteinExistence type="predicted"/>